<keyword evidence="7" id="KW-1185">Reference proteome</keyword>
<name>A0ABU1IM78_9BACL</name>
<evidence type="ECO:0000256" key="5">
    <source>
        <dbReference type="SAM" id="Phobius"/>
    </source>
</evidence>
<protein>
    <submittedName>
        <fullName evidence="6">Phosphatidylglycerophosphate synthase</fullName>
    </submittedName>
</protein>
<dbReference type="Gene3D" id="1.20.120.1760">
    <property type="match status" value="1"/>
</dbReference>
<evidence type="ECO:0000313" key="6">
    <source>
        <dbReference type="EMBL" id="MDR6225882.1"/>
    </source>
</evidence>
<sequence length="307" mass="35767">MSAGKFTLEDVREVGYKKKDAWWTVFLVDPIASRMIVPIANYTNLTPNQISLFAFILGIGSAVSFYMGSYEFLVLGALLYHFSFILDCIDGKIARLKGTGTIFGMWLDYMLDRARVAICAIALLYGQFVRSGELLYLYLALLVIFLDMTRYMNALHLYKMRREMRKKIKKSRKKLRNLLHQDHPEEEEPEHEDEEQPLASKKVDLQQGFKSRFSWYMRIRDFFINNRIRMHLFSGIEYQMFIFIIGPITGLIVETIILSSIVFVLFELAILYKVWLSTEDFNKEMAILEAEIEKVEAEQGVEVAEAR</sequence>
<keyword evidence="3" id="KW-0175">Coiled coil</keyword>
<evidence type="ECO:0000256" key="3">
    <source>
        <dbReference type="SAM" id="Coils"/>
    </source>
</evidence>
<accession>A0ABU1IM78</accession>
<feature type="coiled-coil region" evidence="3">
    <location>
        <begin position="278"/>
        <end position="307"/>
    </location>
</feature>
<dbReference type="InterPro" id="IPR048254">
    <property type="entry name" value="CDP_ALCOHOL_P_TRANSF_CS"/>
</dbReference>
<feature type="compositionally biased region" description="Acidic residues" evidence="4">
    <location>
        <begin position="184"/>
        <end position="196"/>
    </location>
</feature>
<feature type="region of interest" description="Disordered" evidence="4">
    <location>
        <begin position="179"/>
        <end position="200"/>
    </location>
</feature>
<proteinExistence type="inferred from homology"/>
<evidence type="ECO:0000256" key="2">
    <source>
        <dbReference type="RuleBase" id="RU003750"/>
    </source>
</evidence>
<dbReference type="RefSeq" id="WP_309865060.1">
    <property type="nucleotide sequence ID" value="NZ_JAVDQG010000004.1"/>
</dbReference>
<keyword evidence="5" id="KW-0472">Membrane</keyword>
<comment type="similarity">
    <text evidence="2">Belongs to the CDP-alcohol phosphatidyltransferase class-I family.</text>
</comment>
<evidence type="ECO:0000256" key="4">
    <source>
        <dbReference type="SAM" id="MobiDB-lite"/>
    </source>
</evidence>
<keyword evidence="5" id="KW-1133">Transmembrane helix</keyword>
<dbReference type="Pfam" id="PF01066">
    <property type="entry name" value="CDP-OH_P_transf"/>
    <property type="match status" value="1"/>
</dbReference>
<dbReference type="Proteomes" id="UP001185012">
    <property type="component" value="Unassembled WGS sequence"/>
</dbReference>
<evidence type="ECO:0000256" key="1">
    <source>
        <dbReference type="ARBA" id="ARBA00022679"/>
    </source>
</evidence>
<evidence type="ECO:0000313" key="7">
    <source>
        <dbReference type="Proteomes" id="UP001185012"/>
    </source>
</evidence>
<dbReference type="InterPro" id="IPR000462">
    <property type="entry name" value="CDP-OH_P_trans"/>
</dbReference>
<gene>
    <name evidence="6" type="ORF">JOE21_001888</name>
</gene>
<keyword evidence="1 2" id="KW-0808">Transferase</keyword>
<dbReference type="EMBL" id="JAVDQG010000004">
    <property type="protein sequence ID" value="MDR6225882.1"/>
    <property type="molecule type" value="Genomic_DNA"/>
</dbReference>
<organism evidence="6 7">
    <name type="scientific">Desmospora profundinema</name>
    <dbReference type="NCBI Taxonomy" id="1571184"/>
    <lineage>
        <taxon>Bacteria</taxon>
        <taxon>Bacillati</taxon>
        <taxon>Bacillota</taxon>
        <taxon>Bacilli</taxon>
        <taxon>Bacillales</taxon>
        <taxon>Thermoactinomycetaceae</taxon>
        <taxon>Desmospora</taxon>
    </lineage>
</organism>
<comment type="caution">
    <text evidence="6">The sequence shown here is derived from an EMBL/GenBank/DDBJ whole genome shotgun (WGS) entry which is preliminary data.</text>
</comment>
<dbReference type="PROSITE" id="PS00379">
    <property type="entry name" value="CDP_ALCOHOL_P_TRANSF"/>
    <property type="match status" value="1"/>
</dbReference>
<reference evidence="6 7" key="1">
    <citation type="submission" date="2023-07" db="EMBL/GenBank/DDBJ databases">
        <title>Genomic Encyclopedia of Type Strains, Phase IV (KMG-IV): sequencing the most valuable type-strain genomes for metagenomic binning, comparative biology and taxonomic classification.</title>
        <authorList>
            <person name="Goeker M."/>
        </authorList>
    </citation>
    <scope>NUCLEOTIDE SEQUENCE [LARGE SCALE GENOMIC DNA]</scope>
    <source>
        <strain evidence="6 7">DSM 45903</strain>
    </source>
</reference>
<feature type="transmembrane region" description="Helical" evidence="5">
    <location>
        <begin position="135"/>
        <end position="158"/>
    </location>
</feature>
<feature type="transmembrane region" description="Helical" evidence="5">
    <location>
        <begin position="256"/>
        <end position="275"/>
    </location>
</feature>
<feature type="transmembrane region" description="Helical" evidence="5">
    <location>
        <begin position="49"/>
        <end position="66"/>
    </location>
</feature>
<dbReference type="InterPro" id="IPR043130">
    <property type="entry name" value="CDP-OH_PTrfase_TM_dom"/>
</dbReference>
<keyword evidence="5" id="KW-0812">Transmembrane</keyword>
<feature type="transmembrane region" description="Helical" evidence="5">
    <location>
        <begin position="230"/>
        <end position="250"/>
    </location>
</feature>